<dbReference type="Proteomes" id="UP000054549">
    <property type="component" value="Unassembled WGS sequence"/>
</dbReference>
<dbReference type="STRING" id="946122.A0A0C2WHY5"/>
<dbReference type="Pfam" id="PF20231">
    <property type="entry name" value="DUF6589"/>
    <property type="match status" value="1"/>
</dbReference>
<evidence type="ECO:0000259" key="2">
    <source>
        <dbReference type="Pfam" id="PF20231"/>
    </source>
</evidence>
<dbReference type="EMBL" id="KN818289">
    <property type="protein sequence ID" value="KIL61087.1"/>
    <property type="molecule type" value="Genomic_DNA"/>
</dbReference>
<evidence type="ECO:0000313" key="3">
    <source>
        <dbReference type="EMBL" id="KIL61087.1"/>
    </source>
</evidence>
<protein>
    <recommendedName>
        <fullName evidence="2">DUF6589 domain-containing protein</fullName>
    </recommendedName>
</protein>
<dbReference type="HOGENOM" id="CLU_009487_6_1_1"/>
<sequence>MEVNNSTTNGNLQAIDQLLAQGGIFDPDDIDEEFYNQDIDVGDYIVLFHGDLGTGARIKTAQEYRSIEETPYHRKQHVVFVPGLFHAKMAAADALHRILVKPDVAHKDKTNLYGDITVLRPRETGIMLTKPGFRRMHQVITYAGISRRLDCWRVLAERRDPAHGDLDQFSESQPMLHELEEMAEQIVQELCSTEDLSLERLKPKSERDEVLENAQLINVYLALYEELSYAMNLGDIGRVETCILTWIPLFKSTGKHIYATFLEQFLLDLHFKYPERLCRAIRYNILINPTGKPAKFRAVDWLVELHNLDSKVNHGGQGSNYTVKRIIEESSLIGTYKSAQEVVAQNFALPKASVLHAEPNMEKTLKDLGAYIAERASHVFTAGRKAVYCVPNMLDKGHGMMAHGQGGASDEAGKEQDEEDAPNADDIIGELM</sequence>
<proteinExistence type="predicted"/>
<evidence type="ECO:0000313" key="4">
    <source>
        <dbReference type="Proteomes" id="UP000054549"/>
    </source>
</evidence>
<evidence type="ECO:0000256" key="1">
    <source>
        <dbReference type="SAM" id="MobiDB-lite"/>
    </source>
</evidence>
<feature type="region of interest" description="Disordered" evidence="1">
    <location>
        <begin position="400"/>
        <end position="432"/>
    </location>
</feature>
<dbReference type="InParanoid" id="A0A0C2WHY5"/>
<organism evidence="3 4">
    <name type="scientific">Amanita muscaria (strain Koide BX008)</name>
    <dbReference type="NCBI Taxonomy" id="946122"/>
    <lineage>
        <taxon>Eukaryota</taxon>
        <taxon>Fungi</taxon>
        <taxon>Dikarya</taxon>
        <taxon>Basidiomycota</taxon>
        <taxon>Agaricomycotina</taxon>
        <taxon>Agaricomycetes</taxon>
        <taxon>Agaricomycetidae</taxon>
        <taxon>Agaricales</taxon>
        <taxon>Pluteineae</taxon>
        <taxon>Amanitaceae</taxon>
        <taxon>Amanita</taxon>
    </lineage>
</organism>
<dbReference type="AlphaFoldDB" id="A0A0C2WHY5"/>
<reference evidence="3 4" key="1">
    <citation type="submission" date="2014-04" db="EMBL/GenBank/DDBJ databases">
        <title>Evolutionary Origins and Diversification of the Mycorrhizal Mutualists.</title>
        <authorList>
            <consortium name="DOE Joint Genome Institute"/>
            <consortium name="Mycorrhizal Genomics Consortium"/>
            <person name="Kohler A."/>
            <person name="Kuo A."/>
            <person name="Nagy L.G."/>
            <person name="Floudas D."/>
            <person name="Copeland A."/>
            <person name="Barry K.W."/>
            <person name="Cichocki N."/>
            <person name="Veneault-Fourrey C."/>
            <person name="LaButti K."/>
            <person name="Lindquist E.A."/>
            <person name="Lipzen A."/>
            <person name="Lundell T."/>
            <person name="Morin E."/>
            <person name="Murat C."/>
            <person name="Riley R."/>
            <person name="Ohm R."/>
            <person name="Sun H."/>
            <person name="Tunlid A."/>
            <person name="Henrissat B."/>
            <person name="Grigoriev I.V."/>
            <person name="Hibbett D.S."/>
            <person name="Martin F."/>
        </authorList>
    </citation>
    <scope>NUCLEOTIDE SEQUENCE [LARGE SCALE GENOMIC DNA]</scope>
    <source>
        <strain evidence="3 4">Koide BX008</strain>
    </source>
</reference>
<dbReference type="OrthoDB" id="4743193at2759"/>
<feature type="domain" description="DUF6589" evidence="2">
    <location>
        <begin position="1"/>
        <end position="356"/>
    </location>
</feature>
<name>A0A0C2WHY5_AMAMK</name>
<gene>
    <name evidence="3" type="ORF">M378DRAFT_82964</name>
</gene>
<dbReference type="InterPro" id="IPR046496">
    <property type="entry name" value="DUF6589"/>
</dbReference>
<keyword evidence="4" id="KW-1185">Reference proteome</keyword>
<accession>A0A0C2WHY5</accession>